<sequence length="247" mass="27938">MRVRKDLMILSIMAMLLSFFIVKCFDNQRIGYDIGVTTSVYKIQELMSQLKALQETNRELKEDLRQKEAVLNNYENEATERIYRGEEIRKQLEQARILAGLTDLEGPGIEIILNDRKKDTIMLDEPYSISDFIVHDIDLLEVVNELKAAGAEAIAINGARILATSRISCGGPTITVGAGQRFAPPFIIHAIGDPDALANYFERPDSIYHILTFYGLEFSIKKLNNVKIPRYYGEVNFSYARPVEGGE</sequence>
<accession>A0A1I5XMD4</accession>
<dbReference type="OrthoDB" id="9776196at2"/>
<comment type="similarity">
    <text evidence="1">Belongs to the UPF0749 family.</text>
</comment>
<evidence type="ECO:0000313" key="4">
    <source>
        <dbReference type="Proteomes" id="UP000198577"/>
    </source>
</evidence>
<dbReference type="Gene3D" id="3.30.70.1880">
    <property type="entry name" value="Protein of unknown function DUF881"/>
    <property type="match status" value="1"/>
</dbReference>
<name>A0A1I5XMD4_9FIRM</name>
<reference evidence="3 4" key="1">
    <citation type="submission" date="2016-10" db="EMBL/GenBank/DDBJ databases">
        <authorList>
            <person name="de Groot N.N."/>
        </authorList>
    </citation>
    <scope>NUCLEOTIDE SEQUENCE [LARGE SCALE GENOMIC DNA]</scope>
    <source>
        <strain evidence="3 4">DSM 20678</strain>
    </source>
</reference>
<gene>
    <name evidence="3" type="ORF">SAMN05444406_12822</name>
</gene>
<proteinExistence type="inferred from homology"/>
<keyword evidence="4" id="KW-1185">Reference proteome</keyword>
<feature type="coiled-coil region" evidence="2">
    <location>
        <begin position="43"/>
        <end position="77"/>
    </location>
</feature>
<evidence type="ECO:0000256" key="1">
    <source>
        <dbReference type="ARBA" id="ARBA00009108"/>
    </source>
</evidence>
<protein>
    <submittedName>
        <fullName evidence="3">Uncharacterized conserved protein YlxW, UPF0749 family</fullName>
    </submittedName>
</protein>
<dbReference type="RefSeq" id="WP_025747361.1">
    <property type="nucleotide sequence ID" value="NZ_FOXR01000028.1"/>
</dbReference>
<dbReference type="PANTHER" id="PTHR37313:SF2">
    <property type="entry name" value="UPF0749 PROTEIN YLXX"/>
    <property type="match status" value="1"/>
</dbReference>
<organism evidence="3 4">
    <name type="scientific">Caldicoprobacter faecalis</name>
    <dbReference type="NCBI Taxonomy" id="937334"/>
    <lineage>
        <taxon>Bacteria</taxon>
        <taxon>Bacillati</taxon>
        <taxon>Bacillota</taxon>
        <taxon>Clostridia</taxon>
        <taxon>Caldicoprobacterales</taxon>
        <taxon>Caldicoprobacteraceae</taxon>
        <taxon>Caldicoprobacter</taxon>
    </lineage>
</organism>
<dbReference type="InterPro" id="IPR010273">
    <property type="entry name" value="DUF881"/>
</dbReference>
<keyword evidence="2" id="KW-0175">Coiled coil</keyword>
<evidence type="ECO:0000313" key="3">
    <source>
        <dbReference type="EMBL" id="SFQ33070.1"/>
    </source>
</evidence>
<evidence type="ECO:0000256" key="2">
    <source>
        <dbReference type="SAM" id="Coils"/>
    </source>
</evidence>
<dbReference type="PANTHER" id="PTHR37313">
    <property type="entry name" value="UPF0749 PROTEIN RV1825"/>
    <property type="match status" value="1"/>
</dbReference>
<dbReference type="Proteomes" id="UP000198577">
    <property type="component" value="Unassembled WGS sequence"/>
</dbReference>
<dbReference type="EMBL" id="FOXR01000028">
    <property type="protein sequence ID" value="SFQ33070.1"/>
    <property type="molecule type" value="Genomic_DNA"/>
</dbReference>
<dbReference type="Pfam" id="PF05949">
    <property type="entry name" value="DUF881"/>
    <property type="match status" value="1"/>
</dbReference>
<dbReference type="STRING" id="937334.SAMN05444406_12822"/>
<dbReference type="AlphaFoldDB" id="A0A1I5XMD4"/>